<gene>
    <name evidence="1" type="ORF">EPA93_02730</name>
</gene>
<dbReference type="AlphaFoldDB" id="A0A4P6JIY7"/>
<protein>
    <submittedName>
        <fullName evidence="1">Uncharacterized protein</fullName>
    </submittedName>
</protein>
<dbReference type="EMBL" id="CP035758">
    <property type="protein sequence ID" value="QBD74963.1"/>
    <property type="molecule type" value="Genomic_DNA"/>
</dbReference>
<accession>A0A4P6JIY7</accession>
<reference evidence="1 2" key="1">
    <citation type="submission" date="2019-01" db="EMBL/GenBank/DDBJ databases">
        <title>Ktedonosporobacter rubrisoli SCAWS-G2.</title>
        <authorList>
            <person name="Huang Y."/>
            <person name="Yan B."/>
        </authorList>
    </citation>
    <scope>NUCLEOTIDE SEQUENCE [LARGE SCALE GENOMIC DNA]</scope>
    <source>
        <strain evidence="1 2">SCAWS-G2</strain>
    </source>
</reference>
<evidence type="ECO:0000313" key="1">
    <source>
        <dbReference type="EMBL" id="QBD74963.1"/>
    </source>
</evidence>
<organism evidence="1 2">
    <name type="scientific">Ktedonosporobacter rubrisoli</name>
    <dbReference type="NCBI Taxonomy" id="2509675"/>
    <lineage>
        <taxon>Bacteria</taxon>
        <taxon>Bacillati</taxon>
        <taxon>Chloroflexota</taxon>
        <taxon>Ktedonobacteria</taxon>
        <taxon>Ktedonobacterales</taxon>
        <taxon>Ktedonosporobacteraceae</taxon>
        <taxon>Ktedonosporobacter</taxon>
    </lineage>
</organism>
<keyword evidence="2" id="KW-1185">Reference proteome</keyword>
<name>A0A4P6JIY7_KTERU</name>
<dbReference type="Proteomes" id="UP000290365">
    <property type="component" value="Chromosome"/>
</dbReference>
<sequence length="79" mass="8895">MHCRIRITQHLDPSWQMWFEDLHITHEPGGTTLLSGALPDQAALYGVLLTVRRLGLRLLSLETNETLRTEEPDDGSSAL</sequence>
<dbReference type="KEGG" id="kbs:EPA93_02730"/>
<dbReference type="RefSeq" id="WP_129885562.1">
    <property type="nucleotide sequence ID" value="NZ_CP035758.1"/>
</dbReference>
<dbReference type="OrthoDB" id="4828421at2"/>
<proteinExistence type="predicted"/>
<evidence type="ECO:0000313" key="2">
    <source>
        <dbReference type="Proteomes" id="UP000290365"/>
    </source>
</evidence>